<evidence type="ECO:0000313" key="2">
    <source>
        <dbReference type="EMBL" id="PNP51294.1"/>
    </source>
</evidence>
<evidence type="ECO:0000313" key="3">
    <source>
        <dbReference type="Proteomes" id="UP000236290"/>
    </source>
</evidence>
<reference evidence="2 3" key="1">
    <citation type="submission" date="2017-02" db="EMBL/GenBank/DDBJ databases">
        <title>Genomes of Trichoderma spp. with biocontrol activity.</title>
        <authorList>
            <person name="Gardiner D."/>
            <person name="Kazan K."/>
            <person name="Vos C."/>
            <person name="Harvey P."/>
        </authorList>
    </citation>
    <scope>NUCLEOTIDE SEQUENCE [LARGE SCALE GENOMIC DNA]</scope>
    <source>
        <strain evidence="2 3">Tr1</strain>
    </source>
</reference>
<sequence>MSMSQPEGQEALVSKVTDIRPLPFEASEHSLDESSAQGGARKDDAAKHRVISDESTLRSSTTDSPQALEDVASPKSQGDADWMVFDKKAADSDKDAIENMSLGDFQMREETLEPAISTPLEELQSTRLEAQREKSLQTTHQEQPKPVIGSVPQDYHSRLRLLEEQNKIRHMARREQAEPATRSFPQDYHLQMRLLEKQNKRRLEMARQEQPEPATGSFPQDYYSQMRFLEEQNKIRLVMARQEQPEPATSSFPQDYYLQMSLLEEQNKRRLEMARQEQSKLNTPPPHLEAQTEQSSNMTRQEPPKPATSLAQQDYELQLKHLEAQNKKRLEMARQEQSKLNSQPPHTQMKMKGPPEPHVMAVMGPTQGNAAANSGNMMATLPPGARYFIPASRYSPANPAATDVKIMPNSGAQPVSQPNPEDQPMPML</sequence>
<name>A0A2K0U0H7_TRIHA</name>
<dbReference type="OrthoDB" id="3561305at2759"/>
<dbReference type="EMBL" id="MTYI01000127">
    <property type="protein sequence ID" value="PNP51294.1"/>
    <property type="molecule type" value="Genomic_DNA"/>
</dbReference>
<feature type="compositionally biased region" description="Polar residues" evidence="1">
    <location>
        <begin position="291"/>
        <end position="300"/>
    </location>
</feature>
<evidence type="ECO:0000256" key="1">
    <source>
        <dbReference type="SAM" id="MobiDB-lite"/>
    </source>
</evidence>
<feature type="compositionally biased region" description="Polar residues" evidence="1">
    <location>
        <begin position="410"/>
        <end position="420"/>
    </location>
</feature>
<organism evidence="2 3">
    <name type="scientific">Trichoderma harzianum</name>
    <name type="common">Hypocrea lixii</name>
    <dbReference type="NCBI Taxonomy" id="5544"/>
    <lineage>
        <taxon>Eukaryota</taxon>
        <taxon>Fungi</taxon>
        <taxon>Dikarya</taxon>
        <taxon>Ascomycota</taxon>
        <taxon>Pezizomycotina</taxon>
        <taxon>Sordariomycetes</taxon>
        <taxon>Hypocreomycetidae</taxon>
        <taxon>Hypocreales</taxon>
        <taxon>Hypocreaceae</taxon>
        <taxon>Trichoderma</taxon>
    </lineage>
</organism>
<protein>
    <submittedName>
        <fullName evidence="2">Uncharacterized protein</fullName>
    </submittedName>
</protein>
<comment type="caution">
    <text evidence="2">The sequence shown here is derived from an EMBL/GenBank/DDBJ whole genome shotgun (WGS) entry which is preliminary data.</text>
</comment>
<feature type="compositionally biased region" description="Basic and acidic residues" evidence="1">
    <location>
        <begin position="40"/>
        <end position="56"/>
    </location>
</feature>
<feature type="region of interest" description="Disordered" evidence="1">
    <location>
        <begin position="329"/>
        <end position="353"/>
    </location>
</feature>
<feature type="region of interest" description="Disordered" evidence="1">
    <location>
        <begin position="271"/>
        <end position="309"/>
    </location>
</feature>
<feature type="region of interest" description="Disordered" evidence="1">
    <location>
        <begin position="1"/>
        <end position="87"/>
    </location>
</feature>
<feature type="region of interest" description="Disordered" evidence="1">
    <location>
        <begin position="100"/>
        <end position="151"/>
    </location>
</feature>
<dbReference type="AlphaFoldDB" id="A0A2K0U0H7"/>
<dbReference type="Proteomes" id="UP000236290">
    <property type="component" value="Unassembled WGS sequence"/>
</dbReference>
<feature type="region of interest" description="Disordered" evidence="1">
    <location>
        <begin position="400"/>
        <end position="428"/>
    </location>
</feature>
<proteinExistence type="predicted"/>
<gene>
    <name evidence="2" type="ORF">THARTR1_08086</name>
</gene>
<accession>A0A2K0U0H7</accession>